<dbReference type="EnsemblMetazoa" id="G19663.9">
    <property type="protein sequence ID" value="G19663.9:cds"/>
    <property type="gene ID" value="G19663"/>
</dbReference>
<accession>A0A8W8JJ29</accession>
<evidence type="ECO:0000259" key="2">
    <source>
        <dbReference type="PROSITE" id="PS50229"/>
    </source>
</evidence>
<dbReference type="OMA" id="MWSHIER"/>
<organism evidence="3 4">
    <name type="scientific">Magallana gigas</name>
    <name type="common">Pacific oyster</name>
    <name type="synonym">Crassostrea gigas</name>
    <dbReference type="NCBI Taxonomy" id="29159"/>
    <lineage>
        <taxon>Eukaryota</taxon>
        <taxon>Metazoa</taxon>
        <taxon>Spiralia</taxon>
        <taxon>Lophotrochozoa</taxon>
        <taxon>Mollusca</taxon>
        <taxon>Bivalvia</taxon>
        <taxon>Autobranchia</taxon>
        <taxon>Pteriomorphia</taxon>
        <taxon>Ostreida</taxon>
        <taxon>Ostreoidea</taxon>
        <taxon>Ostreidae</taxon>
        <taxon>Magallana</taxon>
    </lineage>
</organism>
<keyword evidence="4" id="KW-1185">Reference proteome</keyword>
<feature type="compositionally biased region" description="Basic residues" evidence="1">
    <location>
        <begin position="255"/>
        <end position="273"/>
    </location>
</feature>
<dbReference type="FunFam" id="2.30.29.30:FF:000362">
    <property type="entry name" value="Uncharacterized protein, isoform B"/>
    <property type="match status" value="1"/>
</dbReference>
<dbReference type="PROSITE" id="PS50229">
    <property type="entry name" value="WH1"/>
    <property type="match status" value="1"/>
</dbReference>
<feature type="compositionally biased region" description="Basic and acidic residues" evidence="1">
    <location>
        <begin position="70"/>
        <end position="93"/>
    </location>
</feature>
<dbReference type="Gene3D" id="2.30.29.30">
    <property type="entry name" value="Pleckstrin-homology domain (PH domain)/Phosphotyrosine-binding domain (PTB)"/>
    <property type="match status" value="1"/>
</dbReference>
<dbReference type="AlphaFoldDB" id="A0A8W8JJ29"/>
<dbReference type="EnsemblMetazoa" id="G19663.2">
    <property type="protein sequence ID" value="G19663.2:cds"/>
    <property type="gene ID" value="G19663"/>
</dbReference>
<proteinExistence type="predicted"/>
<feature type="compositionally biased region" description="Low complexity" evidence="1">
    <location>
        <begin position="325"/>
        <end position="340"/>
    </location>
</feature>
<name>A0A8W8JJ29_MAGGI</name>
<sequence>MDMSMELPPPPPPIVSEGPGSPDSPLPPPLDGLTIQDSPESTYCTTEDIIHMQQKANKAKQGINRISEKYDAVDKFGPQGRKDLSGSKERLDISEPTPSGPGRPGLNVCNFAEGVTEEDLLQVDMFYRSHKTEIFVCQCLANLYFGKIKGNQDQWKFAMTGIPVLVLDTGDHHRKRKLQIVLAEKGTGFLLWKDDIDHLSTYKAEHPNFHTMSLSTDHTKLAGLSFDHAASASDFNTTIEKLTSNPDDELMSLSKTKHKRQKSEKKKAGKYKAPKKTEISTPCCFVHVTKLERPAIDLTADHSIISGPMHFENVLEPPNGGQMNSTSDSSSAYSDGFSSH</sequence>
<dbReference type="EnsemblMetazoa" id="G19663.4">
    <property type="protein sequence ID" value="G19663.4:cds"/>
    <property type="gene ID" value="G19663"/>
</dbReference>
<dbReference type="EnsemblMetazoa" id="G19663.1">
    <property type="protein sequence ID" value="G19663.1:cds"/>
    <property type="gene ID" value="G19663"/>
</dbReference>
<dbReference type="EnsemblMetazoa" id="G19663.10">
    <property type="protein sequence ID" value="G19663.10:cds"/>
    <property type="gene ID" value="G19663"/>
</dbReference>
<feature type="region of interest" description="Disordered" evidence="1">
    <location>
        <begin position="246"/>
        <end position="273"/>
    </location>
</feature>
<dbReference type="EnsemblMetazoa" id="G19663.8">
    <property type="protein sequence ID" value="G19663.8:cds"/>
    <property type="gene ID" value="G19663"/>
</dbReference>
<protein>
    <recommendedName>
        <fullName evidence="2">WH1 domain-containing protein</fullName>
    </recommendedName>
</protein>
<evidence type="ECO:0000256" key="1">
    <source>
        <dbReference type="SAM" id="MobiDB-lite"/>
    </source>
</evidence>
<feature type="region of interest" description="Disordered" evidence="1">
    <location>
        <begin position="70"/>
        <end position="105"/>
    </location>
</feature>
<dbReference type="EnsemblMetazoa" id="G19663.12">
    <property type="protein sequence ID" value="G19663.12:cds"/>
    <property type="gene ID" value="G19663"/>
</dbReference>
<dbReference type="InterPro" id="IPR011993">
    <property type="entry name" value="PH-like_dom_sf"/>
</dbReference>
<dbReference type="PANTHER" id="PTHR20338">
    <property type="entry name" value="NUCLEAR RESPIRATORY FACTOR 1"/>
    <property type="match status" value="1"/>
</dbReference>
<dbReference type="InterPro" id="IPR039142">
    <property type="entry name" value="NRF1/Ewg"/>
</dbReference>
<dbReference type="OrthoDB" id="10021476at2759"/>
<dbReference type="EnsemblMetazoa" id="G19663.11">
    <property type="protein sequence ID" value="G19663.11:cds"/>
    <property type="gene ID" value="G19663"/>
</dbReference>
<evidence type="ECO:0000313" key="4">
    <source>
        <dbReference type="Proteomes" id="UP000005408"/>
    </source>
</evidence>
<feature type="region of interest" description="Disordered" evidence="1">
    <location>
        <begin position="311"/>
        <end position="340"/>
    </location>
</feature>
<dbReference type="GO" id="GO:0006357">
    <property type="term" value="P:regulation of transcription by RNA polymerase II"/>
    <property type="evidence" value="ECO:0007669"/>
    <property type="project" value="InterPro"/>
</dbReference>
<dbReference type="Proteomes" id="UP000005408">
    <property type="component" value="Unassembled WGS sequence"/>
</dbReference>
<dbReference type="EnsemblMetazoa" id="G19663.6">
    <property type="protein sequence ID" value="G19663.6:cds"/>
    <property type="gene ID" value="G19663"/>
</dbReference>
<dbReference type="EnsemblMetazoa" id="G19663.5">
    <property type="protein sequence ID" value="G19663.5:cds"/>
    <property type="gene ID" value="G19663"/>
</dbReference>
<feature type="region of interest" description="Disordered" evidence="1">
    <location>
        <begin position="1"/>
        <end position="39"/>
    </location>
</feature>
<dbReference type="EnsemblMetazoa" id="G19663.7">
    <property type="protein sequence ID" value="G19663.7:cds"/>
    <property type="gene ID" value="G19663"/>
</dbReference>
<reference evidence="3" key="1">
    <citation type="submission" date="2022-08" db="UniProtKB">
        <authorList>
            <consortium name="EnsemblMetazoa"/>
        </authorList>
    </citation>
    <scope>IDENTIFICATION</scope>
    <source>
        <strain evidence="3">05x7-T-G4-1.051#20</strain>
    </source>
</reference>
<evidence type="ECO:0000313" key="3">
    <source>
        <dbReference type="EnsemblMetazoa" id="G19663.10:cds"/>
    </source>
</evidence>
<feature type="domain" description="WH1" evidence="2">
    <location>
        <begin position="128"/>
        <end position="246"/>
    </location>
</feature>
<dbReference type="GO" id="GO:0003700">
    <property type="term" value="F:DNA-binding transcription factor activity"/>
    <property type="evidence" value="ECO:0007669"/>
    <property type="project" value="InterPro"/>
</dbReference>
<dbReference type="EnsemblMetazoa" id="G19663.3">
    <property type="protein sequence ID" value="G19663.3:cds"/>
    <property type="gene ID" value="G19663"/>
</dbReference>
<dbReference type="InterPro" id="IPR000697">
    <property type="entry name" value="WH1/EVH1_dom"/>
</dbReference>